<proteinExistence type="predicted"/>
<name>K1QKH3_MAGGI</name>
<dbReference type="SUPFAM" id="SSF81321">
    <property type="entry name" value="Family A G protein-coupled receptor-like"/>
    <property type="match status" value="1"/>
</dbReference>
<evidence type="ECO:0008006" key="2">
    <source>
        <dbReference type="Google" id="ProtNLM"/>
    </source>
</evidence>
<dbReference type="AlphaFoldDB" id="K1QKH3"/>
<dbReference type="CDD" id="cd00637">
    <property type="entry name" value="7tm_classA_rhodopsin-like"/>
    <property type="match status" value="1"/>
</dbReference>
<protein>
    <recommendedName>
        <fullName evidence="2">G-protein coupled receptors family 1 profile domain-containing protein</fullName>
    </recommendedName>
</protein>
<accession>K1QKH3</accession>
<sequence>MVSTLSTVLLDSRGYLWTPSQPTFLKLQIFLIEFRLTAHILSTTVLALDRIMSLVFAMKYQIHVTDNKTVFICFTIWAVAVFFVTGALYDLLPTDVDFRLTSDLRFDRYYFLVGMKIFLVCCSVGGYLTVCAYMKSAKYLAGRTVPSFQTKSTSQILYSALLHSLLYFVSLFGTVYIIHFHTCMLLMLIVYRVIVHLSYFTSLLMLTVVVREIRLLFAIVLCSCHRGWSEHLNRIRNELYAPYLKNEGHNVSMVNITDVRDVDVLESSINDVSNTVEMISIPSGSILSNENPSLKVLHCNGDMF</sequence>
<gene>
    <name evidence="1" type="ORF">CGI_10013410</name>
</gene>
<dbReference type="HOGENOM" id="CLU_916025_0_0_1"/>
<evidence type="ECO:0000313" key="1">
    <source>
        <dbReference type="EMBL" id="EKC31594.1"/>
    </source>
</evidence>
<dbReference type="InParanoid" id="K1QKH3"/>
<reference evidence="1" key="1">
    <citation type="journal article" date="2012" name="Nature">
        <title>The oyster genome reveals stress adaptation and complexity of shell formation.</title>
        <authorList>
            <person name="Zhang G."/>
            <person name="Fang X."/>
            <person name="Guo X."/>
            <person name="Li L."/>
            <person name="Luo R."/>
            <person name="Xu F."/>
            <person name="Yang P."/>
            <person name="Zhang L."/>
            <person name="Wang X."/>
            <person name="Qi H."/>
            <person name="Xiong Z."/>
            <person name="Que H."/>
            <person name="Xie Y."/>
            <person name="Holland P.W."/>
            <person name="Paps J."/>
            <person name="Zhu Y."/>
            <person name="Wu F."/>
            <person name="Chen Y."/>
            <person name="Wang J."/>
            <person name="Peng C."/>
            <person name="Meng J."/>
            <person name="Yang L."/>
            <person name="Liu J."/>
            <person name="Wen B."/>
            <person name="Zhang N."/>
            <person name="Huang Z."/>
            <person name="Zhu Q."/>
            <person name="Feng Y."/>
            <person name="Mount A."/>
            <person name="Hedgecock D."/>
            <person name="Xu Z."/>
            <person name="Liu Y."/>
            <person name="Domazet-Loso T."/>
            <person name="Du Y."/>
            <person name="Sun X."/>
            <person name="Zhang S."/>
            <person name="Liu B."/>
            <person name="Cheng P."/>
            <person name="Jiang X."/>
            <person name="Li J."/>
            <person name="Fan D."/>
            <person name="Wang W."/>
            <person name="Fu W."/>
            <person name="Wang T."/>
            <person name="Wang B."/>
            <person name="Zhang J."/>
            <person name="Peng Z."/>
            <person name="Li Y."/>
            <person name="Li N."/>
            <person name="Wang J."/>
            <person name="Chen M."/>
            <person name="He Y."/>
            <person name="Tan F."/>
            <person name="Song X."/>
            <person name="Zheng Q."/>
            <person name="Huang R."/>
            <person name="Yang H."/>
            <person name="Du X."/>
            <person name="Chen L."/>
            <person name="Yang M."/>
            <person name="Gaffney P.M."/>
            <person name="Wang S."/>
            <person name="Luo L."/>
            <person name="She Z."/>
            <person name="Ming Y."/>
            <person name="Huang W."/>
            <person name="Zhang S."/>
            <person name="Huang B."/>
            <person name="Zhang Y."/>
            <person name="Qu T."/>
            <person name="Ni P."/>
            <person name="Miao G."/>
            <person name="Wang J."/>
            <person name="Wang Q."/>
            <person name="Steinberg C.E."/>
            <person name="Wang H."/>
            <person name="Li N."/>
            <person name="Qian L."/>
            <person name="Zhang G."/>
            <person name="Li Y."/>
            <person name="Yang H."/>
            <person name="Liu X."/>
            <person name="Wang J."/>
            <person name="Yin Y."/>
            <person name="Wang J."/>
        </authorList>
    </citation>
    <scope>NUCLEOTIDE SEQUENCE [LARGE SCALE GENOMIC DNA]</scope>
    <source>
        <strain evidence="1">05x7-T-G4-1.051#20</strain>
    </source>
</reference>
<dbReference type="Gene3D" id="1.20.1070.10">
    <property type="entry name" value="Rhodopsin 7-helix transmembrane proteins"/>
    <property type="match status" value="1"/>
</dbReference>
<organism evidence="1">
    <name type="scientific">Magallana gigas</name>
    <name type="common">Pacific oyster</name>
    <name type="synonym">Crassostrea gigas</name>
    <dbReference type="NCBI Taxonomy" id="29159"/>
    <lineage>
        <taxon>Eukaryota</taxon>
        <taxon>Metazoa</taxon>
        <taxon>Spiralia</taxon>
        <taxon>Lophotrochozoa</taxon>
        <taxon>Mollusca</taxon>
        <taxon>Bivalvia</taxon>
        <taxon>Autobranchia</taxon>
        <taxon>Pteriomorphia</taxon>
        <taxon>Ostreida</taxon>
        <taxon>Ostreoidea</taxon>
        <taxon>Ostreidae</taxon>
        <taxon>Magallana</taxon>
    </lineage>
</organism>
<dbReference type="EMBL" id="JH815934">
    <property type="protein sequence ID" value="EKC31594.1"/>
    <property type="molecule type" value="Genomic_DNA"/>
</dbReference>